<dbReference type="RefSeq" id="WP_071975411.1">
    <property type="nucleotide sequence ID" value="NZ_CP080028.1"/>
</dbReference>
<proteinExistence type="predicted"/>
<accession>A0A8E2ID53</accession>
<dbReference type="Proteomes" id="UP000189761">
    <property type="component" value="Unassembled WGS sequence"/>
</dbReference>
<reference evidence="1 2" key="1">
    <citation type="submission" date="2017-01" db="EMBL/GenBank/DDBJ databases">
        <title>Draft genome sequence of Bacillus oleronius.</title>
        <authorList>
            <person name="Allam M."/>
        </authorList>
    </citation>
    <scope>NUCLEOTIDE SEQUENCE [LARGE SCALE GENOMIC DNA]</scope>
    <source>
        <strain evidence="1 2">DSM 9356</strain>
    </source>
</reference>
<protein>
    <submittedName>
        <fullName evidence="1">Uncharacterized protein</fullName>
    </submittedName>
</protein>
<name>A0A8E2ID53_9BACI</name>
<keyword evidence="2" id="KW-1185">Reference proteome</keyword>
<gene>
    <name evidence="1" type="ORF">BWZ43_00280</name>
</gene>
<dbReference type="EMBL" id="MTLA01000004">
    <property type="protein sequence ID" value="OOP70305.1"/>
    <property type="molecule type" value="Genomic_DNA"/>
</dbReference>
<dbReference type="AlphaFoldDB" id="A0A8E2ID53"/>
<organism evidence="1 2">
    <name type="scientific">Heyndrickxia oleronia</name>
    <dbReference type="NCBI Taxonomy" id="38875"/>
    <lineage>
        <taxon>Bacteria</taxon>
        <taxon>Bacillati</taxon>
        <taxon>Bacillota</taxon>
        <taxon>Bacilli</taxon>
        <taxon>Bacillales</taxon>
        <taxon>Bacillaceae</taxon>
        <taxon>Heyndrickxia</taxon>
    </lineage>
</organism>
<sequence length="62" mass="6874">MGKYTSVKAVIGGNDYNSESWGTAQYYGAFNSSVLAWDNTKGKAYMIVTHDRNVNIPNLKLI</sequence>
<evidence type="ECO:0000313" key="2">
    <source>
        <dbReference type="Proteomes" id="UP000189761"/>
    </source>
</evidence>
<evidence type="ECO:0000313" key="1">
    <source>
        <dbReference type="EMBL" id="OOP70305.1"/>
    </source>
</evidence>
<comment type="caution">
    <text evidence="1">The sequence shown here is derived from an EMBL/GenBank/DDBJ whole genome shotgun (WGS) entry which is preliminary data.</text>
</comment>